<sequence>MAAAYNKYNTAELYYTDGDNVIANLSMQSYLYEDTYNPEYNYYDVEPIITFVSDESSFSIESYFDDISFNDLINSAEDLTEAYKDYLQYLVE</sequence>
<evidence type="ECO:0000313" key="2">
    <source>
        <dbReference type="Proteomes" id="UP000784286"/>
    </source>
</evidence>
<name>A0A948TLD2_9BACT</name>
<protein>
    <submittedName>
        <fullName evidence="1">Uncharacterized protein</fullName>
    </submittedName>
</protein>
<dbReference type="EMBL" id="JAHLFJ010000029">
    <property type="protein sequence ID" value="MBU3855486.1"/>
    <property type="molecule type" value="Genomic_DNA"/>
</dbReference>
<evidence type="ECO:0000313" key="1">
    <source>
        <dbReference type="EMBL" id="MBU3855486.1"/>
    </source>
</evidence>
<comment type="caution">
    <text evidence="1">The sequence shown here is derived from an EMBL/GenBank/DDBJ whole genome shotgun (WGS) entry which is preliminary data.</text>
</comment>
<dbReference type="AlphaFoldDB" id="A0A948TLD2"/>
<dbReference type="Proteomes" id="UP000784286">
    <property type="component" value="Unassembled WGS sequence"/>
</dbReference>
<accession>A0A948TLD2</accession>
<reference evidence="1" key="2">
    <citation type="submission" date="2021-04" db="EMBL/GenBank/DDBJ databases">
        <authorList>
            <person name="Gilroy R."/>
        </authorList>
    </citation>
    <scope>NUCLEOTIDE SEQUENCE</scope>
    <source>
        <strain evidence="1">8470</strain>
    </source>
</reference>
<organism evidence="1 2">
    <name type="scientific">Candidatus Phocaeicola excrementipullorum</name>
    <dbReference type="NCBI Taxonomy" id="2838731"/>
    <lineage>
        <taxon>Bacteria</taxon>
        <taxon>Pseudomonadati</taxon>
        <taxon>Bacteroidota</taxon>
        <taxon>Bacteroidia</taxon>
        <taxon>Bacteroidales</taxon>
        <taxon>Bacteroidaceae</taxon>
        <taxon>Phocaeicola</taxon>
    </lineage>
</organism>
<reference evidence="1" key="1">
    <citation type="journal article" date="2021" name="PeerJ">
        <title>Extensive microbial diversity within the chicken gut microbiome revealed by metagenomics and culture.</title>
        <authorList>
            <person name="Gilroy R."/>
            <person name="Ravi A."/>
            <person name="Getino M."/>
            <person name="Pursley I."/>
            <person name="Horton D.L."/>
            <person name="Alikhan N.F."/>
            <person name="Baker D."/>
            <person name="Gharbi K."/>
            <person name="Hall N."/>
            <person name="Watson M."/>
            <person name="Adriaenssens E.M."/>
            <person name="Foster-Nyarko E."/>
            <person name="Jarju S."/>
            <person name="Secka A."/>
            <person name="Antonio M."/>
            <person name="Oren A."/>
            <person name="Chaudhuri R.R."/>
            <person name="La Ragione R."/>
            <person name="Hildebrand F."/>
            <person name="Pallen M.J."/>
        </authorList>
    </citation>
    <scope>NUCLEOTIDE SEQUENCE</scope>
    <source>
        <strain evidence="1">8470</strain>
    </source>
</reference>
<gene>
    <name evidence="1" type="ORF">H9928_02820</name>
</gene>
<proteinExistence type="predicted"/>